<dbReference type="AlphaFoldDB" id="A0A2Z6DVT6"/>
<dbReference type="KEGG" id="htl:HPTL_0288"/>
<reference evidence="1 2" key="1">
    <citation type="submission" date="2018-04" db="EMBL/GenBank/DDBJ databases">
        <title>Complete genome sequence of Hydrogenophilus thermoluteolus TH-1.</title>
        <authorList>
            <person name="Arai H."/>
        </authorList>
    </citation>
    <scope>NUCLEOTIDE SEQUENCE [LARGE SCALE GENOMIC DNA]</scope>
    <source>
        <strain evidence="1 2">TH-1</strain>
    </source>
</reference>
<dbReference type="EMBL" id="AP018558">
    <property type="protein sequence ID" value="BBD76556.1"/>
    <property type="molecule type" value="Genomic_DNA"/>
</dbReference>
<keyword evidence="2" id="KW-1185">Reference proteome</keyword>
<gene>
    <name evidence="1" type="ORF">HPTL_0288</name>
</gene>
<accession>A0A2Z6DVT6</accession>
<dbReference type="Proteomes" id="UP000262004">
    <property type="component" value="Chromosome"/>
</dbReference>
<sequence>MAFDDFYRGIPAPLAQEIDALSLLVYRCRTAAKALLEAEGVVELAEWYARFPQLEPALAHEGWERYLSAAVLTTQWEQARRQLAEKLRAAQGEMVEPTGAAILPLDAIAAYLAEADRDELGIVEWERMLDCLRCTLRNGTTLWVRYAAPDAYSFVWQTDSDVQGRIDTAPHAQGGGNPHRHGADGSVVADTLTSVSALPEANFVRVVNAVYSPE</sequence>
<dbReference type="RefSeq" id="WP_119334383.1">
    <property type="nucleotide sequence ID" value="NZ_AP018558.1"/>
</dbReference>
<protein>
    <submittedName>
        <fullName evidence="1">Uncharacterized protein</fullName>
    </submittedName>
</protein>
<name>A0A2Z6DVT6_HYDTE</name>
<organism evidence="1 2">
    <name type="scientific">Hydrogenophilus thermoluteolus</name>
    <name type="common">Pseudomonas hydrogenothermophila</name>
    <dbReference type="NCBI Taxonomy" id="297"/>
    <lineage>
        <taxon>Bacteria</taxon>
        <taxon>Pseudomonadati</taxon>
        <taxon>Pseudomonadota</taxon>
        <taxon>Hydrogenophilia</taxon>
        <taxon>Hydrogenophilales</taxon>
        <taxon>Hydrogenophilaceae</taxon>
        <taxon>Hydrogenophilus</taxon>
    </lineage>
</organism>
<evidence type="ECO:0000313" key="2">
    <source>
        <dbReference type="Proteomes" id="UP000262004"/>
    </source>
</evidence>
<dbReference type="OrthoDB" id="8562123at2"/>
<proteinExistence type="predicted"/>
<evidence type="ECO:0000313" key="1">
    <source>
        <dbReference type="EMBL" id="BBD76556.1"/>
    </source>
</evidence>